<keyword evidence="8 14" id="KW-0418">Kinase</keyword>
<dbReference type="SUPFAM" id="SSF53633">
    <property type="entry name" value="Carbamate kinase-like"/>
    <property type="match status" value="1"/>
</dbReference>
<dbReference type="NCBIfam" id="TIGR00761">
    <property type="entry name" value="argB"/>
    <property type="match status" value="1"/>
</dbReference>
<evidence type="ECO:0000256" key="7">
    <source>
        <dbReference type="ARBA" id="ARBA00022741"/>
    </source>
</evidence>
<keyword evidence="7" id="KW-0547">Nucleotide-binding</keyword>
<evidence type="ECO:0000256" key="5">
    <source>
        <dbReference type="ARBA" id="ARBA00022605"/>
    </source>
</evidence>
<evidence type="ECO:0000256" key="12">
    <source>
        <dbReference type="ARBA" id="ARBA00048141"/>
    </source>
</evidence>
<dbReference type="OrthoDB" id="5915023at2"/>
<dbReference type="KEGG" id="pmai:CF386_08320"/>
<sequence>MEDNDTQKPIIIKIGGSILKNPNALDSLFSFINKNKQFNWLIVHGGGNVVDSWLNKMGYISKKHDGLRISSKEEMPIIVGALAGYANKKIMKSAIKFDLRPIGLSLFEAGINVKQKNDALKQTGFCDSTSEPLLLTHLTTSGYIPIICSIGFSQMGEWFNVNADEAATAIAKSTNGKIVFLTDVSGVLDQHQTLIQKLNEDKINDLVNKEIIKDGMTVKVKEALKASKVLKDGVYITGWQILKNADLSFSDMNQLGTLVSEF</sequence>
<comment type="pathway">
    <text evidence="1">Amino-acid biosynthesis; L-arginine biosynthesis; N(2)-acetyl-L-ornithine from L-glutamate: step 2/4.</text>
</comment>
<dbReference type="EMBL" id="CP022356">
    <property type="protein sequence ID" value="ASK79064.1"/>
    <property type="molecule type" value="Genomic_DNA"/>
</dbReference>
<evidence type="ECO:0000259" key="13">
    <source>
        <dbReference type="Pfam" id="PF00696"/>
    </source>
</evidence>
<gene>
    <name evidence="14" type="primary">argB</name>
    <name evidence="14" type="ORF">CF386_08320</name>
</gene>
<evidence type="ECO:0000256" key="2">
    <source>
        <dbReference type="ARBA" id="ARBA00013065"/>
    </source>
</evidence>
<evidence type="ECO:0000256" key="4">
    <source>
        <dbReference type="ARBA" id="ARBA00022571"/>
    </source>
</evidence>
<dbReference type="InterPro" id="IPR004662">
    <property type="entry name" value="AcgluKinase_fam"/>
</dbReference>
<organism evidence="14 15">
    <name type="scientific">Paraphotobacterium marinum</name>
    <dbReference type="NCBI Taxonomy" id="1755811"/>
    <lineage>
        <taxon>Bacteria</taxon>
        <taxon>Pseudomonadati</taxon>
        <taxon>Pseudomonadota</taxon>
        <taxon>Gammaproteobacteria</taxon>
        <taxon>Vibrionales</taxon>
        <taxon>Vibrionaceae</taxon>
        <taxon>Paraphotobacterium</taxon>
    </lineage>
</organism>
<dbReference type="GO" id="GO:0006526">
    <property type="term" value="P:L-arginine biosynthetic process"/>
    <property type="evidence" value="ECO:0007669"/>
    <property type="project" value="UniProtKB-KW"/>
</dbReference>
<dbReference type="EC" id="2.7.2.8" evidence="2"/>
<evidence type="ECO:0000256" key="8">
    <source>
        <dbReference type="ARBA" id="ARBA00022777"/>
    </source>
</evidence>
<dbReference type="Pfam" id="PF00696">
    <property type="entry name" value="AA_kinase"/>
    <property type="match status" value="1"/>
</dbReference>
<evidence type="ECO:0000256" key="3">
    <source>
        <dbReference type="ARBA" id="ARBA00021197"/>
    </source>
</evidence>
<dbReference type="AlphaFoldDB" id="A0A220VF97"/>
<dbReference type="GO" id="GO:0003991">
    <property type="term" value="F:acetylglutamate kinase activity"/>
    <property type="evidence" value="ECO:0007669"/>
    <property type="project" value="UniProtKB-EC"/>
</dbReference>
<keyword evidence="4" id="KW-0055">Arginine biosynthesis</keyword>
<dbReference type="PANTHER" id="PTHR23342:SF0">
    <property type="entry name" value="N-ACETYLGLUTAMATE SYNTHASE, MITOCHONDRIAL"/>
    <property type="match status" value="1"/>
</dbReference>
<feature type="domain" description="Aspartate/glutamate/uridylate kinase" evidence="13">
    <location>
        <begin position="9"/>
        <end position="236"/>
    </location>
</feature>
<evidence type="ECO:0000313" key="15">
    <source>
        <dbReference type="Proteomes" id="UP000242175"/>
    </source>
</evidence>
<dbReference type="GO" id="GO:0005737">
    <property type="term" value="C:cytoplasm"/>
    <property type="evidence" value="ECO:0007669"/>
    <property type="project" value="InterPro"/>
</dbReference>
<dbReference type="Proteomes" id="UP000242175">
    <property type="component" value="Chromosome small"/>
</dbReference>
<dbReference type="Gene3D" id="3.40.1160.10">
    <property type="entry name" value="Acetylglutamate kinase-like"/>
    <property type="match status" value="1"/>
</dbReference>
<evidence type="ECO:0000256" key="11">
    <source>
        <dbReference type="ARBA" id="ARBA00030639"/>
    </source>
</evidence>
<evidence type="ECO:0000313" key="14">
    <source>
        <dbReference type="EMBL" id="ASK79064.1"/>
    </source>
</evidence>
<evidence type="ECO:0000256" key="6">
    <source>
        <dbReference type="ARBA" id="ARBA00022679"/>
    </source>
</evidence>
<keyword evidence="5" id="KW-0028">Amino-acid biosynthesis</keyword>
<keyword evidence="6" id="KW-0808">Transferase</keyword>
<dbReference type="InterPro" id="IPR036393">
    <property type="entry name" value="AceGlu_kinase-like_sf"/>
</dbReference>
<comment type="catalytic activity">
    <reaction evidence="12">
        <text>N-acetyl-L-glutamate + ATP = N-acetyl-L-glutamyl 5-phosphate + ADP</text>
        <dbReference type="Rhea" id="RHEA:14629"/>
        <dbReference type="ChEBI" id="CHEBI:30616"/>
        <dbReference type="ChEBI" id="CHEBI:44337"/>
        <dbReference type="ChEBI" id="CHEBI:57936"/>
        <dbReference type="ChEBI" id="CHEBI:456216"/>
        <dbReference type="EC" id="2.7.2.8"/>
    </reaction>
</comment>
<dbReference type="RefSeq" id="WP_089073972.1">
    <property type="nucleotide sequence ID" value="NZ_CBCSAM010000002.1"/>
</dbReference>
<evidence type="ECO:0000256" key="10">
    <source>
        <dbReference type="ARBA" id="ARBA00030178"/>
    </source>
</evidence>
<evidence type="ECO:0000256" key="9">
    <source>
        <dbReference type="ARBA" id="ARBA00022840"/>
    </source>
</evidence>
<accession>A0A220VF97</accession>
<name>A0A220VF97_9GAMM</name>
<dbReference type="InterPro" id="IPR001048">
    <property type="entry name" value="Asp/Glu/Uridylate_kinase"/>
</dbReference>
<keyword evidence="9" id="KW-0067">ATP-binding</keyword>
<keyword evidence="15" id="KW-1185">Reference proteome</keyword>
<protein>
    <recommendedName>
        <fullName evidence="3">Acetylglutamate kinase</fullName>
        <ecNumber evidence="2">2.7.2.8</ecNumber>
    </recommendedName>
    <alternativeName>
        <fullName evidence="10">N-acetyl-L-glutamate 5-phosphotransferase</fullName>
    </alternativeName>
    <alternativeName>
        <fullName evidence="11">NAG kinase</fullName>
    </alternativeName>
</protein>
<dbReference type="PIRSF" id="PIRSF000728">
    <property type="entry name" value="NAGK"/>
    <property type="match status" value="1"/>
</dbReference>
<dbReference type="PANTHER" id="PTHR23342">
    <property type="entry name" value="N-ACETYLGLUTAMATE SYNTHASE"/>
    <property type="match status" value="1"/>
</dbReference>
<dbReference type="GO" id="GO:0005524">
    <property type="term" value="F:ATP binding"/>
    <property type="evidence" value="ECO:0007669"/>
    <property type="project" value="UniProtKB-KW"/>
</dbReference>
<evidence type="ECO:0000256" key="1">
    <source>
        <dbReference type="ARBA" id="ARBA00004828"/>
    </source>
</evidence>
<reference evidence="14 15" key="1">
    <citation type="journal article" date="2016" name="Int. J. Syst. Evol. Microbiol.">
        <title>Paraphotobacterium marinum gen. nov., sp. nov., a member of the family Vibrionaceae, isolated from surface seawater.</title>
        <authorList>
            <person name="Huang Z."/>
            <person name="Dong C."/>
            <person name="Shao Z."/>
        </authorList>
    </citation>
    <scope>NUCLEOTIDE SEQUENCE [LARGE SCALE GENOMIC DNA]</scope>
    <source>
        <strain evidence="14 15">NSCS20N07D</strain>
    </source>
</reference>
<proteinExistence type="predicted"/>